<name>A0A5C8NLI8_9ACTN</name>
<keyword evidence="1" id="KW-0812">Transmembrane</keyword>
<organism evidence="3 4">
    <name type="scientific">Aeromicrobium terrae</name>
    <dbReference type="NCBI Taxonomy" id="2498846"/>
    <lineage>
        <taxon>Bacteria</taxon>
        <taxon>Bacillati</taxon>
        <taxon>Actinomycetota</taxon>
        <taxon>Actinomycetes</taxon>
        <taxon>Propionibacteriales</taxon>
        <taxon>Nocardioidaceae</taxon>
        <taxon>Aeromicrobium</taxon>
    </lineage>
</organism>
<reference evidence="3 4" key="1">
    <citation type="submission" date="2019-06" db="EMBL/GenBank/DDBJ databases">
        <title>Aeromicrobium sp. nov., isolated from a maize field.</title>
        <authorList>
            <person name="Lin S.-Y."/>
            <person name="Tsai C.-F."/>
            <person name="Young C.-C."/>
        </authorList>
    </citation>
    <scope>NUCLEOTIDE SEQUENCE [LARGE SCALE GENOMIC DNA]</scope>
    <source>
        <strain evidence="3 4">CC-CFT486</strain>
    </source>
</reference>
<sequence>MQGNNVSKRLIAVLVAGALGAVAVVLLVNYANDANDRAYDNAKLVKVLQVKDRIEAGTKVSEIGDSVETVELPKAAVVPSAVSDLDDLSGLSTTTELEPGEQLIPSRFAQNGAVAGSVDATIPKGYQELTLPLSAARAVGGVLRPGDHVGVVSSVQTANGDAITRLVKNQVLVTRIVAAGVDQTAGDGQGKALLVTLAVKVSEAGRIINTAEYGKVWLMKQNADTERGNGGFTSKIELGQK</sequence>
<proteinExistence type="predicted"/>
<keyword evidence="4" id="KW-1185">Reference proteome</keyword>
<dbReference type="InterPro" id="IPR031571">
    <property type="entry name" value="RcpC_dom"/>
</dbReference>
<comment type="caution">
    <text evidence="3">The sequence shown here is derived from an EMBL/GenBank/DDBJ whole genome shotgun (WGS) entry which is preliminary data.</text>
</comment>
<dbReference type="InterPro" id="IPR017592">
    <property type="entry name" value="Pilus_assmbl_Flp-typ_CpaB"/>
</dbReference>
<dbReference type="SMART" id="SM00858">
    <property type="entry name" value="SAF"/>
    <property type="match status" value="1"/>
</dbReference>
<protein>
    <submittedName>
        <fullName evidence="3">Flp pilus assembly protein CpaB</fullName>
    </submittedName>
</protein>
<evidence type="ECO:0000313" key="4">
    <source>
        <dbReference type="Proteomes" id="UP000321571"/>
    </source>
</evidence>
<dbReference type="NCBIfam" id="TIGR03177">
    <property type="entry name" value="pilus_cpaB"/>
    <property type="match status" value="1"/>
</dbReference>
<keyword evidence="1" id="KW-1133">Transmembrane helix</keyword>
<evidence type="ECO:0000313" key="3">
    <source>
        <dbReference type="EMBL" id="TXL62132.1"/>
    </source>
</evidence>
<feature type="transmembrane region" description="Helical" evidence="1">
    <location>
        <begin position="12"/>
        <end position="31"/>
    </location>
</feature>
<dbReference type="Pfam" id="PF16976">
    <property type="entry name" value="RcpC"/>
    <property type="match status" value="1"/>
</dbReference>
<dbReference type="AlphaFoldDB" id="A0A5C8NLI8"/>
<dbReference type="EMBL" id="VDUX01000002">
    <property type="protein sequence ID" value="TXL62132.1"/>
    <property type="molecule type" value="Genomic_DNA"/>
</dbReference>
<evidence type="ECO:0000256" key="1">
    <source>
        <dbReference type="SAM" id="Phobius"/>
    </source>
</evidence>
<dbReference type="OrthoDB" id="5182178at2"/>
<dbReference type="InterPro" id="IPR013974">
    <property type="entry name" value="SAF"/>
</dbReference>
<keyword evidence="1" id="KW-0472">Membrane</keyword>
<evidence type="ECO:0000259" key="2">
    <source>
        <dbReference type="SMART" id="SM00858"/>
    </source>
</evidence>
<accession>A0A5C8NLI8</accession>
<dbReference type="Proteomes" id="UP000321571">
    <property type="component" value="Unassembled WGS sequence"/>
</dbReference>
<gene>
    <name evidence="3" type="primary">cpaB</name>
    <name evidence="3" type="ORF">FHP06_05330</name>
</gene>
<feature type="domain" description="SAF" evidence="2">
    <location>
        <begin position="45"/>
        <end position="109"/>
    </location>
</feature>